<dbReference type="AlphaFoldDB" id="A0AAV2VW48"/>
<dbReference type="Gene3D" id="2.20.110.10">
    <property type="entry name" value="Histone H3 K4-specific methyltransferase SET7/9 N-terminal domain"/>
    <property type="match status" value="1"/>
</dbReference>
<evidence type="ECO:0000313" key="2">
    <source>
        <dbReference type="Proteomes" id="UP000018211"/>
    </source>
</evidence>
<accession>A0AAV2VW48</accession>
<proteinExistence type="predicted"/>
<evidence type="ECO:0000313" key="1">
    <source>
        <dbReference type="EMBL" id="CCO48979.1"/>
    </source>
</evidence>
<protein>
    <submittedName>
        <fullName evidence="1">Uncharacterized protein</fullName>
    </submittedName>
</protein>
<dbReference type="SUPFAM" id="SSF82185">
    <property type="entry name" value="Histone H3 K4-specific methyltransferase SET7/9 N-terminal domain"/>
    <property type="match status" value="1"/>
</dbReference>
<sequence>MMKHVRVISTIFLLLVCKLAFAESYKKGEIFYDLLSDEKYSGIVDGYSQDVDERGVGTLYQVDHKSYYDYVIEVKNGVRDGTSKLYKKYHRVVNGETDKIIERYLHTEVKFVNGKVLWIKDYKEDGSIRSVTKLSGGVAERYSKSGHLVSKFSYVTKSEFPYRKMPEVYKDFLGNPFAIHGEYIVFYKDGSVRKKHTYRLNQKHGSFISYHDNGNVFQKGSYAQGKMDGEYIMKCEDGRLSNHAEYFMGDEVKVHVDNGSNFCWE</sequence>
<dbReference type="Proteomes" id="UP000018211">
    <property type="component" value="Unassembled WGS sequence"/>
</dbReference>
<dbReference type="Pfam" id="PF07661">
    <property type="entry name" value="MORN_2"/>
    <property type="match status" value="2"/>
</dbReference>
<organism evidence="1 2">
    <name type="scientific">Vibrio nigripulchritudo SOn1</name>
    <dbReference type="NCBI Taxonomy" id="1238450"/>
    <lineage>
        <taxon>Bacteria</taxon>
        <taxon>Pseudomonadati</taxon>
        <taxon>Pseudomonadota</taxon>
        <taxon>Gammaproteobacteria</taxon>
        <taxon>Vibrionales</taxon>
        <taxon>Vibrionaceae</taxon>
        <taxon>Vibrio</taxon>
    </lineage>
</organism>
<dbReference type="EMBL" id="CAOF01000170">
    <property type="protein sequence ID" value="CCO48979.1"/>
    <property type="molecule type" value="Genomic_DNA"/>
</dbReference>
<reference evidence="1 2" key="1">
    <citation type="journal article" date="2013" name="ISME J.">
        <title>Comparative genomics of pathogenic lineages of Vibrio nigripulchritudo identifies virulence-associated traits.</title>
        <authorList>
            <person name="Goudenege D."/>
            <person name="Labreuche Y."/>
            <person name="Krin E."/>
            <person name="Ansquer D."/>
            <person name="Mangenot S."/>
            <person name="Calteau A."/>
            <person name="Medigue C."/>
            <person name="Mazel D."/>
            <person name="Polz M.F."/>
            <person name="Le Roux F."/>
        </authorList>
    </citation>
    <scope>NUCLEOTIDE SEQUENCE [LARGE SCALE GENOMIC DNA]</scope>
    <source>
        <strain evidence="1 2">SOn1</strain>
    </source>
</reference>
<gene>
    <name evidence="1" type="ORF">VIBNISOn1_750002</name>
</gene>
<dbReference type="RefSeq" id="WP_022613277.1">
    <property type="nucleotide sequence ID" value="NZ_LK391965.1"/>
</dbReference>
<comment type="caution">
    <text evidence="1">The sequence shown here is derived from an EMBL/GenBank/DDBJ whole genome shotgun (WGS) entry which is preliminary data.</text>
</comment>
<dbReference type="InterPro" id="IPR011652">
    <property type="entry name" value="MORN_2"/>
</dbReference>
<name>A0AAV2VW48_9VIBR</name>